<keyword evidence="4" id="KW-0325">Glycoprotein</keyword>
<keyword evidence="2" id="KW-0758">Storage protein</keyword>
<keyword evidence="8" id="KW-1185">Reference proteome</keyword>
<dbReference type="GeneTree" id="ENSGT00530000064273"/>
<dbReference type="InterPro" id="IPR050733">
    <property type="entry name" value="Vitellogenin/Apolipophorin"/>
</dbReference>
<evidence type="ECO:0000256" key="5">
    <source>
        <dbReference type="PROSITE-ProRule" id="PRU00557"/>
    </source>
</evidence>
<dbReference type="GO" id="GO:0005319">
    <property type="term" value="F:lipid transporter activity"/>
    <property type="evidence" value="ECO:0007669"/>
    <property type="project" value="InterPro"/>
</dbReference>
<dbReference type="Gene3D" id="1.25.10.20">
    <property type="entry name" value="Vitellinogen, superhelical"/>
    <property type="match status" value="1"/>
</dbReference>
<evidence type="ECO:0000256" key="4">
    <source>
        <dbReference type="ARBA" id="ARBA00023180"/>
    </source>
</evidence>
<reference evidence="7" key="1">
    <citation type="submission" date="2025-08" db="UniProtKB">
        <authorList>
            <consortium name="Ensembl"/>
        </authorList>
    </citation>
    <scope>IDENTIFICATION</scope>
</reference>
<evidence type="ECO:0000259" key="6">
    <source>
        <dbReference type="PROSITE" id="PS51211"/>
    </source>
</evidence>
<evidence type="ECO:0000256" key="3">
    <source>
        <dbReference type="ARBA" id="ARBA00023157"/>
    </source>
</evidence>
<evidence type="ECO:0000256" key="2">
    <source>
        <dbReference type="ARBA" id="ARBA00022761"/>
    </source>
</evidence>
<dbReference type="SUPFAM" id="SSF56968">
    <property type="entry name" value="Lipovitellin-phosvitin complex, beta-sheet shell regions"/>
    <property type="match status" value="1"/>
</dbReference>
<feature type="domain" description="Vitellogenin" evidence="6">
    <location>
        <begin position="24"/>
        <end position="607"/>
    </location>
</feature>
<dbReference type="PANTHER" id="PTHR23345">
    <property type="entry name" value="VITELLOGENIN-RELATED"/>
    <property type="match status" value="1"/>
</dbReference>
<keyword evidence="3" id="KW-1015">Disulfide bond</keyword>
<protein>
    <recommendedName>
        <fullName evidence="6">Vitellogenin domain-containing protein</fullName>
    </recommendedName>
</protein>
<dbReference type="Pfam" id="PF01347">
    <property type="entry name" value="Vitellogenin_N"/>
    <property type="match status" value="1"/>
</dbReference>
<sequence length="607" mass="68421">MTVVGVDIILFFFYPHADSDKLGYSPGLTYLFDYYTTTMTDLMGNRGGGGGFSLYGNAELQVLDKCHLALQLHNNTLLAVTSLGAEKRNSENFSDALERFPLHFSFQDGVVSYLCPLMDEPFWVLNVKRGLLSALQNSLPVTGQEKLEEVDISGVCPTVYQKKGDSLLKMKDLENCSSRAFPNTFLQMTSLQDAKSTQLLQGWLECTQNYHEGVLNNVNCSETLSFRPFSEDGQGVQSKVELALKLQGSRRLITIKPEHRSLRVTNLLYERESGLKRERRELHAKDVLETVRQLCGRYHLPLEVADLFPLLVFQISELPSSELKMLWDSSLQMCLRNPLLDALPMCRTSVCVSFMFDQLSQVNQLAREAWIYSLAFIPEPTQDMLNRAVNLLESSLVNQATLLSVSTMLNQFCVRHSACANMTPVQNAARIFGKTLQEGCQPYNEKQRMKLVLVLKAIGNGGQAMSSLASLLAKCVAKTSTPTSLRLIGLEAFRRIPCETDRSMLMELYKDVQENPEIRISSYFQAMKCPTSALLQTVKAILRVEPSLQVGSFVWSHLTQVMETNDSLKTGIKKMLTPDLLSKDFKLEPWRYSWYYDATVHSGKHNT</sequence>
<comment type="caution">
    <text evidence="5">Lacks conserved residue(s) required for the propagation of feature annotation.</text>
</comment>
<dbReference type="PANTHER" id="PTHR23345:SF15">
    <property type="entry name" value="VITELLOGENIN 1-RELATED"/>
    <property type="match status" value="1"/>
</dbReference>
<keyword evidence="1" id="KW-0732">Signal</keyword>
<dbReference type="Gene3D" id="2.30.230.10">
    <property type="entry name" value="Lipovitellin, beta-sheet shell regions, chain A"/>
    <property type="match status" value="1"/>
</dbReference>
<dbReference type="SUPFAM" id="SSF48431">
    <property type="entry name" value="Lipovitellin-phosvitin complex, superhelical domain"/>
    <property type="match status" value="1"/>
</dbReference>
<accession>A0A8C4QK32</accession>
<dbReference type="Ensembl" id="ENSEBUT00000016307.1">
    <property type="protein sequence ID" value="ENSEBUP00000015731.1"/>
    <property type="gene ID" value="ENSEBUG00000009904.1"/>
</dbReference>
<evidence type="ECO:0000256" key="1">
    <source>
        <dbReference type="ARBA" id="ARBA00022729"/>
    </source>
</evidence>
<dbReference type="OMA" id="AVYNYIA"/>
<dbReference type="GO" id="GO:0045735">
    <property type="term" value="F:nutrient reservoir activity"/>
    <property type="evidence" value="ECO:0007669"/>
    <property type="project" value="UniProtKB-KW"/>
</dbReference>
<name>A0A8C4QK32_EPTBU</name>
<evidence type="ECO:0000313" key="8">
    <source>
        <dbReference type="Proteomes" id="UP000694388"/>
    </source>
</evidence>
<organism evidence="7 8">
    <name type="scientific">Eptatretus burgeri</name>
    <name type="common">Inshore hagfish</name>
    <dbReference type="NCBI Taxonomy" id="7764"/>
    <lineage>
        <taxon>Eukaryota</taxon>
        <taxon>Metazoa</taxon>
        <taxon>Chordata</taxon>
        <taxon>Craniata</taxon>
        <taxon>Vertebrata</taxon>
        <taxon>Cyclostomata</taxon>
        <taxon>Myxini</taxon>
        <taxon>Myxiniformes</taxon>
        <taxon>Myxinidae</taxon>
        <taxon>Eptatretinae</taxon>
        <taxon>Eptatretus</taxon>
    </lineage>
</organism>
<dbReference type="PROSITE" id="PS51211">
    <property type="entry name" value="VITELLOGENIN"/>
    <property type="match status" value="1"/>
</dbReference>
<proteinExistence type="predicted"/>
<dbReference type="InterPro" id="IPR001747">
    <property type="entry name" value="Vitellogenin_N"/>
</dbReference>
<dbReference type="InterPro" id="IPR015819">
    <property type="entry name" value="Lipid_transp_b-sht_shell"/>
</dbReference>
<dbReference type="InterPro" id="IPR011030">
    <property type="entry name" value="Lipovitellin_superhlx_dom"/>
</dbReference>
<dbReference type="AlphaFoldDB" id="A0A8C4QK32"/>
<evidence type="ECO:0000313" key="7">
    <source>
        <dbReference type="Ensembl" id="ENSEBUP00000015731.1"/>
    </source>
</evidence>
<dbReference type="Proteomes" id="UP000694388">
    <property type="component" value="Unplaced"/>
</dbReference>
<reference evidence="7" key="2">
    <citation type="submission" date="2025-09" db="UniProtKB">
        <authorList>
            <consortium name="Ensembl"/>
        </authorList>
    </citation>
    <scope>IDENTIFICATION</scope>
</reference>
<dbReference type="SMART" id="SM00638">
    <property type="entry name" value="LPD_N"/>
    <property type="match status" value="1"/>
</dbReference>
<dbReference type="InterPro" id="IPR015816">
    <property type="entry name" value="Vitellinogen_b-sht_N"/>
</dbReference>